<evidence type="ECO:0000313" key="1">
    <source>
        <dbReference type="EMBL" id="KAK7155253.1"/>
    </source>
</evidence>
<dbReference type="AlphaFoldDB" id="A0AAN9CZ58"/>
<sequence>MQQLSVSHCCFNYFQYCLPSSPDHRVQPQLSRPEQLIQDHQNSAELWSGHHQCYAGEKTARLKHSKWKLLSWLNNPGLGEWKEQNQKIRDQGEIYWCP</sequence>
<protein>
    <submittedName>
        <fullName evidence="1">Uncharacterized protein</fullName>
    </submittedName>
</protein>
<keyword evidence="2" id="KW-1185">Reference proteome</keyword>
<name>A0AAN9CZ58_9TELE</name>
<gene>
    <name evidence="1" type="ORF">R3I93_010024</name>
</gene>
<comment type="caution">
    <text evidence="1">The sequence shown here is derived from an EMBL/GenBank/DDBJ whole genome shotgun (WGS) entry which is preliminary data.</text>
</comment>
<proteinExistence type="predicted"/>
<reference evidence="1 2" key="1">
    <citation type="submission" date="2024-02" db="EMBL/GenBank/DDBJ databases">
        <title>Chromosome-level genome assembly of the Eurasian Minnow (Phoxinus phoxinus).</title>
        <authorList>
            <person name="Oriowo T.O."/>
            <person name="Martin S."/>
            <person name="Stange M."/>
            <person name="Chrysostomakis Y."/>
            <person name="Brown T."/>
            <person name="Winkler S."/>
            <person name="Kukowka S."/>
            <person name="Myers E.W."/>
            <person name="Bohne A."/>
        </authorList>
    </citation>
    <scope>NUCLEOTIDE SEQUENCE [LARGE SCALE GENOMIC DNA]</scope>
    <source>
        <strain evidence="1">ZFMK-TIS-60720</strain>
        <tissue evidence="1">Whole Organism</tissue>
    </source>
</reference>
<dbReference type="EMBL" id="JAYKXH010000010">
    <property type="protein sequence ID" value="KAK7155253.1"/>
    <property type="molecule type" value="Genomic_DNA"/>
</dbReference>
<evidence type="ECO:0000313" key="2">
    <source>
        <dbReference type="Proteomes" id="UP001364617"/>
    </source>
</evidence>
<organism evidence="1 2">
    <name type="scientific">Phoxinus phoxinus</name>
    <name type="common">Eurasian minnow</name>
    <dbReference type="NCBI Taxonomy" id="58324"/>
    <lineage>
        <taxon>Eukaryota</taxon>
        <taxon>Metazoa</taxon>
        <taxon>Chordata</taxon>
        <taxon>Craniata</taxon>
        <taxon>Vertebrata</taxon>
        <taxon>Euteleostomi</taxon>
        <taxon>Actinopterygii</taxon>
        <taxon>Neopterygii</taxon>
        <taxon>Teleostei</taxon>
        <taxon>Ostariophysi</taxon>
        <taxon>Cypriniformes</taxon>
        <taxon>Leuciscidae</taxon>
        <taxon>Phoxininae</taxon>
        <taxon>Phoxinus</taxon>
    </lineage>
</organism>
<dbReference type="Proteomes" id="UP001364617">
    <property type="component" value="Unassembled WGS sequence"/>
</dbReference>
<accession>A0AAN9CZ58</accession>